<organism evidence="1 2">
    <name type="scientific">Oedothorax gibbosus</name>
    <dbReference type="NCBI Taxonomy" id="931172"/>
    <lineage>
        <taxon>Eukaryota</taxon>
        <taxon>Metazoa</taxon>
        <taxon>Ecdysozoa</taxon>
        <taxon>Arthropoda</taxon>
        <taxon>Chelicerata</taxon>
        <taxon>Arachnida</taxon>
        <taxon>Araneae</taxon>
        <taxon>Araneomorphae</taxon>
        <taxon>Entelegynae</taxon>
        <taxon>Araneoidea</taxon>
        <taxon>Linyphiidae</taxon>
        <taxon>Erigoninae</taxon>
        <taxon>Oedothorax</taxon>
    </lineage>
</organism>
<evidence type="ECO:0000313" key="2">
    <source>
        <dbReference type="Proteomes" id="UP000827092"/>
    </source>
</evidence>
<protein>
    <recommendedName>
        <fullName evidence="3">MULE transposase domain-containing protein</fullName>
    </recommendedName>
</protein>
<gene>
    <name evidence="1" type="ORF">JTE90_003365</name>
</gene>
<accession>A0AAV6TYH6</accession>
<evidence type="ECO:0000313" key="1">
    <source>
        <dbReference type="EMBL" id="KAG8176734.1"/>
    </source>
</evidence>
<comment type="caution">
    <text evidence="1">The sequence shown here is derived from an EMBL/GenBank/DDBJ whole genome shotgun (WGS) entry which is preliminary data.</text>
</comment>
<name>A0AAV6TYH6_9ARAC</name>
<reference evidence="1 2" key="1">
    <citation type="journal article" date="2022" name="Nat. Ecol. Evol.">
        <title>A masculinizing supergene underlies an exaggerated male reproductive morph in a spider.</title>
        <authorList>
            <person name="Hendrickx F."/>
            <person name="De Corte Z."/>
            <person name="Sonet G."/>
            <person name="Van Belleghem S.M."/>
            <person name="Kostlbacher S."/>
            <person name="Vangestel C."/>
        </authorList>
    </citation>
    <scope>NUCLEOTIDE SEQUENCE [LARGE SCALE GENOMIC DNA]</scope>
    <source>
        <strain evidence="1">W744_W776</strain>
    </source>
</reference>
<keyword evidence="2" id="KW-1185">Reference proteome</keyword>
<dbReference type="Proteomes" id="UP000827092">
    <property type="component" value="Unassembled WGS sequence"/>
</dbReference>
<sequence length="299" mass="34541">MANLMKSKIKKGEELAGQIVYRYNLPDQERHKNHVCGAAAACTEAIDPQLKVKIKELVFQGQRNLAVIATILEQYVVGELGETDRMRNRFFPIKTNVGYQPVAVIITQYETKEAILEALIVVKEWNPEIVPKFGMVDFAMEEILALELAFSGIKVFICTFHREQAWTRWTSKAVNISEPRAEALEKLRAIGNASNFQELEGAIENLQKWDYYEGSPLKLYFERTWLPEIERWTLVNKPPGLLFHTNNGVERINEELKYRYLMENKNCSLSGVMNVVVTEFLPDHYKLYITKNVKMLNLH</sequence>
<evidence type="ECO:0008006" key="3">
    <source>
        <dbReference type="Google" id="ProtNLM"/>
    </source>
</evidence>
<dbReference type="EMBL" id="JAFNEN010000849">
    <property type="protein sequence ID" value="KAG8176734.1"/>
    <property type="molecule type" value="Genomic_DNA"/>
</dbReference>
<dbReference type="PANTHER" id="PTHR47456">
    <property type="entry name" value="PHD-TYPE DOMAIN-CONTAINING PROTEIN"/>
    <property type="match status" value="1"/>
</dbReference>
<dbReference type="AlphaFoldDB" id="A0AAV6TYH6"/>
<proteinExistence type="predicted"/>